<dbReference type="EMBL" id="JABFDN010000001">
    <property type="protein sequence ID" value="NPU64450.1"/>
    <property type="molecule type" value="Genomic_DNA"/>
</dbReference>
<proteinExistence type="predicted"/>
<sequence length="296" mass="31065">MLATTTTKDADQQPHAMIDPDIVLAARADRPGIEADRRSAQRPPEVPSPTIDPEFRTQPASGLAEVERRTTVGTWVVRTVLAVLFAVGSAVAAAGWQSYGDQAQEMIAHWMPRISLASNADKDATPQSAAPAAQESTAAAPSQAQESATGAISASASQEQAQLLQSMAHDLAALTQQIGELKTSLAQLRSGQEQMAREMARAAEAKASDKASERTAEARPFDPRAIEQTIRPRPAPRPATAAVTPAQPAAAVPHRPRTPPPSSAANMAPPPPAPMALPSAPADPDQPVVRPPMPVR</sequence>
<evidence type="ECO:0000313" key="3">
    <source>
        <dbReference type="EMBL" id="NPU64450.1"/>
    </source>
</evidence>
<feature type="compositionally biased region" description="Basic and acidic residues" evidence="1">
    <location>
        <begin position="27"/>
        <end position="39"/>
    </location>
</feature>
<feature type="region of interest" description="Disordered" evidence="1">
    <location>
        <begin position="1"/>
        <end position="61"/>
    </location>
</feature>
<keyword evidence="4" id="KW-1185">Reference proteome</keyword>
<feature type="compositionally biased region" description="Low complexity" evidence="1">
    <location>
        <begin position="125"/>
        <end position="153"/>
    </location>
</feature>
<comment type="caution">
    <text evidence="3">The sequence shown here is derived from an EMBL/GenBank/DDBJ whole genome shotgun (WGS) entry which is preliminary data.</text>
</comment>
<protein>
    <submittedName>
        <fullName evidence="3">Uncharacterized protein</fullName>
    </submittedName>
</protein>
<dbReference type="Proteomes" id="UP000886476">
    <property type="component" value="Unassembled WGS sequence"/>
</dbReference>
<accession>A0ABX2C9X8</accession>
<feature type="region of interest" description="Disordered" evidence="1">
    <location>
        <begin position="189"/>
        <end position="296"/>
    </location>
</feature>
<keyword evidence="2" id="KW-1133">Transmembrane helix</keyword>
<feature type="compositionally biased region" description="Pro residues" evidence="1">
    <location>
        <begin position="258"/>
        <end position="275"/>
    </location>
</feature>
<feature type="transmembrane region" description="Helical" evidence="2">
    <location>
        <begin position="75"/>
        <end position="96"/>
    </location>
</feature>
<keyword evidence="2" id="KW-0472">Membrane</keyword>
<feature type="compositionally biased region" description="Basic and acidic residues" evidence="1">
    <location>
        <begin position="195"/>
        <end position="225"/>
    </location>
</feature>
<organism evidence="3 4">
    <name type="scientific">Bradyrhizobium aeschynomenes</name>
    <dbReference type="NCBI Taxonomy" id="2734909"/>
    <lineage>
        <taxon>Bacteria</taxon>
        <taxon>Pseudomonadati</taxon>
        <taxon>Pseudomonadota</taxon>
        <taxon>Alphaproteobacteria</taxon>
        <taxon>Hyphomicrobiales</taxon>
        <taxon>Nitrobacteraceae</taxon>
        <taxon>Bradyrhizobium</taxon>
    </lineage>
</organism>
<name>A0ABX2C9X8_9BRAD</name>
<evidence type="ECO:0000256" key="2">
    <source>
        <dbReference type="SAM" id="Phobius"/>
    </source>
</evidence>
<feature type="region of interest" description="Disordered" evidence="1">
    <location>
        <begin position="120"/>
        <end position="153"/>
    </location>
</feature>
<dbReference type="RefSeq" id="WP_172109497.1">
    <property type="nucleotide sequence ID" value="NZ_JABFDN010000001.1"/>
</dbReference>
<feature type="compositionally biased region" description="Low complexity" evidence="1">
    <location>
        <begin position="238"/>
        <end position="253"/>
    </location>
</feature>
<evidence type="ECO:0000313" key="4">
    <source>
        <dbReference type="Proteomes" id="UP000886476"/>
    </source>
</evidence>
<gene>
    <name evidence="3" type="ORF">HL667_05515</name>
</gene>
<evidence type="ECO:0000256" key="1">
    <source>
        <dbReference type="SAM" id="MobiDB-lite"/>
    </source>
</evidence>
<keyword evidence="2" id="KW-0812">Transmembrane</keyword>
<reference evidence="3" key="1">
    <citation type="submission" date="2020-05" db="EMBL/GenBank/DDBJ databases">
        <title>Nod-independent and nitrogen-fixing Bradyrhizobium aeschynomene sp. nov. isolated from nodules of Aeschynomene indica.</title>
        <authorList>
            <person name="Zhang Z."/>
        </authorList>
    </citation>
    <scope>NUCLEOTIDE SEQUENCE</scope>
    <source>
        <strain evidence="3">83012</strain>
    </source>
</reference>